<dbReference type="HOGENOM" id="CLU_151197_1_0_9"/>
<proteinExistence type="predicted"/>
<dbReference type="Gene3D" id="1.20.5.2950">
    <property type="match status" value="1"/>
</dbReference>
<keyword evidence="1" id="KW-0175">Coiled coil</keyword>
<feature type="coiled-coil region" evidence="1">
    <location>
        <begin position="19"/>
        <end position="87"/>
    </location>
</feature>
<dbReference type="STRING" id="679200.HMPREF9333_00124"/>
<reference evidence="2 3" key="1">
    <citation type="submission" date="2011-08" db="EMBL/GenBank/DDBJ databases">
        <title>The Genome Sequence of Johnsonella ignava ATCC 51276.</title>
        <authorList>
            <consortium name="The Broad Institute Genome Sequencing Platform"/>
            <person name="Earl A."/>
            <person name="Ward D."/>
            <person name="Feldgarden M."/>
            <person name="Gevers D."/>
            <person name="Izard J."/>
            <person name="Blanton J.M."/>
            <person name="Baranova O.V."/>
            <person name="Dewhirst F.E."/>
            <person name="Young S.K."/>
            <person name="Zeng Q."/>
            <person name="Gargeya S."/>
            <person name="Fitzgerald M."/>
            <person name="Haas B."/>
            <person name="Abouelleil A."/>
            <person name="Alvarado L."/>
            <person name="Arachchi H.M."/>
            <person name="Berlin A."/>
            <person name="Brown A."/>
            <person name="Chapman S.B."/>
            <person name="Chen Z."/>
            <person name="Dunbar C."/>
            <person name="Freedman E."/>
            <person name="Gearin G."/>
            <person name="Gellesch M."/>
            <person name="Goldberg J."/>
            <person name="Griggs A."/>
            <person name="Gujja S."/>
            <person name="Heiman D."/>
            <person name="Howarth C."/>
            <person name="Larson L."/>
            <person name="Lui A."/>
            <person name="MacDonald P.J.P."/>
            <person name="Montmayeur A."/>
            <person name="Murphy C."/>
            <person name="Neiman D."/>
            <person name="Pearson M."/>
            <person name="Priest M."/>
            <person name="Roberts A."/>
            <person name="Saif S."/>
            <person name="Shea T."/>
            <person name="Shenoy N."/>
            <person name="Sisk P."/>
            <person name="Stolte C."/>
            <person name="Sykes S."/>
            <person name="Wortman J."/>
            <person name="Nusbaum C."/>
            <person name="Birren B."/>
        </authorList>
    </citation>
    <scope>NUCLEOTIDE SEQUENCE [LARGE SCALE GENOMIC DNA]</scope>
    <source>
        <strain evidence="2 3">ATCC 51276</strain>
    </source>
</reference>
<evidence type="ECO:0000256" key="1">
    <source>
        <dbReference type="SAM" id="Coils"/>
    </source>
</evidence>
<protein>
    <recommendedName>
        <fullName evidence="4">ATPase</fullName>
    </recommendedName>
</protein>
<dbReference type="PATRIC" id="fig|679200.3.peg.135"/>
<dbReference type="OrthoDB" id="1910836at2"/>
<keyword evidence="3" id="KW-1185">Reference proteome</keyword>
<evidence type="ECO:0008006" key="4">
    <source>
        <dbReference type="Google" id="ProtNLM"/>
    </source>
</evidence>
<dbReference type="AlphaFoldDB" id="G5GEY6"/>
<comment type="caution">
    <text evidence="2">The sequence shown here is derived from an EMBL/GenBank/DDBJ whole genome shotgun (WGS) entry which is preliminary data.</text>
</comment>
<dbReference type="RefSeq" id="WP_005539063.1">
    <property type="nucleotide sequence ID" value="NZ_JH378829.1"/>
</dbReference>
<dbReference type="Proteomes" id="UP000003011">
    <property type="component" value="Unassembled WGS sequence"/>
</dbReference>
<name>G5GEY6_9FIRM</name>
<dbReference type="eggNOG" id="ENOG5033HYI">
    <property type="taxonomic scope" value="Bacteria"/>
</dbReference>
<dbReference type="SUPFAM" id="SSF58113">
    <property type="entry name" value="Apolipoprotein A-I"/>
    <property type="match status" value="1"/>
</dbReference>
<gene>
    <name evidence="2" type="ORF">HMPREF9333_00124</name>
</gene>
<sequence>MEEIIGRLSEIESAASAIMDEAGEKKKAMSDELERMKKEWSDNLEKQTQEKIEQLRKEMGADIENSLKLQKEKAKQYIKKMHELYNENHDSYVNSLFDELIKVAL</sequence>
<organism evidence="2 3">
    <name type="scientific">Johnsonella ignava ATCC 51276</name>
    <dbReference type="NCBI Taxonomy" id="679200"/>
    <lineage>
        <taxon>Bacteria</taxon>
        <taxon>Bacillati</taxon>
        <taxon>Bacillota</taxon>
        <taxon>Clostridia</taxon>
        <taxon>Lachnospirales</taxon>
        <taxon>Lachnospiraceae</taxon>
        <taxon>Johnsonella</taxon>
    </lineage>
</organism>
<dbReference type="EMBL" id="ACZL01000003">
    <property type="protein sequence ID" value="EHI56677.1"/>
    <property type="molecule type" value="Genomic_DNA"/>
</dbReference>
<accession>G5GEY6</accession>
<evidence type="ECO:0000313" key="2">
    <source>
        <dbReference type="EMBL" id="EHI56677.1"/>
    </source>
</evidence>
<evidence type="ECO:0000313" key="3">
    <source>
        <dbReference type="Proteomes" id="UP000003011"/>
    </source>
</evidence>